<evidence type="ECO:0008006" key="4">
    <source>
        <dbReference type="Google" id="ProtNLM"/>
    </source>
</evidence>
<evidence type="ECO:0000313" key="3">
    <source>
        <dbReference type="Proteomes" id="UP000075360"/>
    </source>
</evidence>
<dbReference type="Proteomes" id="UP000075360">
    <property type="component" value="Unassembled WGS sequence"/>
</dbReference>
<keyword evidence="1" id="KW-1133">Transmembrane helix</keyword>
<dbReference type="AlphaFoldDB" id="A0A149U4F3"/>
<comment type="caution">
    <text evidence="2">The sequence shown here is derived from an EMBL/GenBank/DDBJ whole genome shotgun (WGS) entry which is preliminary data.</text>
</comment>
<feature type="transmembrane region" description="Helical" evidence="1">
    <location>
        <begin position="359"/>
        <end position="381"/>
    </location>
</feature>
<dbReference type="EMBL" id="LHZU01000116">
    <property type="protein sequence ID" value="KXV60324.1"/>
    <property type="molecule type" value="Genomic_DNA"/>
</dbReference>
<feature type="transmembrane region" description="Helical" evidence="1">
    <location>
        <begin position="402"/>
        <end position="428"/>
    </location>
</feature>
<sequence>MGRLLVVGAGSILTSFLLCGLFVLFVGAGILALLPDRALRQAAHWRGEMLTALWGGIGALATVGAALRIEGGVSWCPVFGLDGPTLPMLVLLAFTGGMISRGRRGMACVLTGLAFLALSPLVFGLLAGTALVMLADRGRQGVCLPVAVIPACIPADSPLSPLLLCLMVLLLGWGVSSQKGPEAMLPAGIGLFLFGRLLAEEGILDPVQQTLLLLSGGAVALGGCVQALRAPLAARVASGLASAGFGALVVLLTLALGTNLEGMEQFRTATLLGAGAPFLALLALLWLCRGEDEANADAPFFSPHSLATATPAGRVLLGMAVLMLSGLPPLGGFSVLWCLLTAGELAAVGAQPVQALCTILVLVGAAGLMVLGVLGLLRLALAALARQKMQVAQQTPAPDGYGLLLLPAGVSLGAAVAVAVLPGGWLALMDHLFVGTAPRDFSWGTLLSVWFVDTTISFTPLFCVLALLVCVGMAITVGRVLGFYPFRQPQAARAAWQEAGPMVALGDGVMASSKTGPAVLWTVLLVFLGLEKQTSASWPLVEKTAAAGRSMRSMLFRTVGWCEAQGMVLILLFLGAGLILGLFTSK</sequence>
<gene>
    <name evidence="2" type="ORF">AD948_05575</name>
</gene>
<feature type="transmembrane region" description="Helical" evidence="1">
    <location>
        <begin position="47"/>
        <end position="66"/>
    </location>
</feature>
<feature type="transmembrane region" description="Helical" evidence="1">
    <location>
        <begin position="72"/>
        <end position="94"/>
    </location>
</feature>
<keyword evidence="1" id="KW-0472">Membrane</keyword>
<proteinExistence type="predicted"/>
<feature type="transmembrane region" description="Helical" evidence="1">
    <location>
        <begin position="266"/>
        <end position="287"/>
    </location>
</feature>
<reference evidence="2 3" key="1">
    <citation type="submission" date="2015-06" db="EMBL/GenBank/DDBJ databases">
        <title>Improved classification and identification of acetic acid bacteria using matrix-assisted laser desorption/ionization time-of-flight mass spectrometry; Gluconobacter nephelii and Gluconobacter uchimurae are later heterotypic synonyms of Gluconobacter japonicus and Gluconobacter oxydans, respectively.</title>
        <authorList>
            <person name="Li L."/>
            <person name="Cleenwerck I."/>
            <person name="De Vuyst L."/>
            <person name="Vandamme P."/>
        </authorList>
    </citation>
    <scope>NUCLEOTIDE SEQUENCE [LARGE SCALE GENOMIC DNA]</scope>
    <source>
        <strain evidence="2 3">LMG 23690</strain>
    </source>
</reference>
<name>A0A149U4F3_9PROT</name>
<dbReference type="PATRIC" id="fig|446692.4.peg.3073"/>
<feature type="transmembrane region" description="Helical" evidence="1">
    <location>
        <begin position="448"/>
        <end position="477"/>
    </location>
</feature>
<dbReference type="OrthoDB" id="7226294at2"/>
<feature type="transmembrane region" description="Helical" evidence="1">
    <location>
        <begin position="106"/>
        <end position="135"/>
    </location>
</feature>
<feature type="transmembrane region" description="Helical" evidence="1">
    <location>
        <begin position="240"/>
        <end position="260"/>
    </location>
</feature>
<dbReference type="RefSeq" id="WP_061471051.1">
    <property type="nucleotide sequence ID" value="NZ_LHZU01000116.1"/>
</dbReference>
<feature type="transmembrane region" description="Helical" evidence="1">
    <location>
        <begin position="559"/>
        <end position="583"/>
    </location>
</feature>
<feature type="transmembrane region" description="Helical" evidence="1">
    <location>
        <begin position="12"/>
        <end position="35"/>
    </location>
</feature>
<protein>
    <recommendedName>
        <fullName evidence="4">NADH:quinone oxidoreductase/Mrp antiporter membrane subunit domain-containing protein</fullName>
    </recommendedName>
</protein>
<keyword evidence="1" id="KW-0812">Transmembrane</keyword>
<organism evidence="2 3">
    <name type="scientific">Acetobacter senegalensis</name>
    <dbReference type="NCBI Taxonomy" id="446692"/>
    <lineage>
        <taxon>Bacteria</taxon>
        <taxon>Pseudomonadati</taxon>
        <taxon>Pseudomonadota</taxon>
        <taxon>Alphaproteobacteria</taxon>
        <taxon>Acetobacterales</taxon>
        <taxon>Acetobacteraceae</taxon>
        <taxon>Acetobacter</taxon>
    </lineage>
</organism>
<evidence type="ECO:0000313" key="2">
    <source>
        <dbReference type="EMBL" id="KXV60324.1"/>
    </source>
</evidence>
<evidence type="ECO:0000256" key="1">
    <source>
        <dbReference type="SAM" id="Phobius"/>
    </source>
</evidence>
<accession>A0A149U4F3</accession>
<feature type="transmembrane region" description="Helical" evidence="1">
    <location>
        <begin position="315"/>
        <end position="339"/>
    </location>
</feature>